<dbReference type="AlphaFoldDB" id="N1S975"/>
<sequence length="54" mass="6620">VMHDRNRMSANRFCGYRNVRERSKGPHRFFRWQVLWHFIFAAYLSHSAFTTNLC</sequence>
<dbReference type="EMBL" id="KB726235">
    <property type="protein sequence ID" value="EMT73272.1"/>
    <property type="molecule type" value="Genomic_DNA"/>
</dbReference>
<reference evidence="2" key="1">
    <citation type="submission" date="2012-09" db="EMBL/GenBank/DDBJ databases">
        <title>Genome sequencing and comparative transcriptomics of race 1 and race 4 of banana pathogen: Fusarium oxysporum f. sp. cubense.</title>
        <authorList>
            <person name="Fang X."/>
            <person name="Huang J."/>
        </authorList>
    </citation>
    <scope>NUCLEOTIDE SEQUENCE [LARGE SCALE GENOMIC DNA]</scope>
    <source>
        <strain evidence="2">race 4</strain>
    </source>
</reference>
<gene>
    <name evidence="1" type="ORF">FOC4_g10004638</name>
</gene>
<proteinExistence type="predicted"/>
<accession>N1S975</accession>
<organism evidence="1 2">
    <name type="scientific">Fusarium oxysporum f. sp. cubense (strain race 4)</name>
    <name type="common">Panama disease fungus</name>
    <dbReference type="NCBI Taxonomy" id="2502994"/>
    <lineage>
        <taxon>Eukaryota</taxon>
        <taxon>Fungi</taxon>
        <taxon>Dikarya</taxon>
        <taxon>Ascomycota</taxon>
        <taxon>Pezizomycotina</taxon>
        <taxon>Sordariomycetes</taxon>
        <taxon>Hypocreomycetidae</taxon>
        <taxon>Hypocreales</taxon>
        <taxon>Nectriaceae</taxon>
        <taxon>Fusarium</taxon>
        <taxon>Fusarium oxysporum species complex</taxon>
    </lineage>
</organism>
<name>N1S975_FUSC4</name>
<feature type="non-terminal residue" evidence="1">
    <location>
        <position position="1"/>
    </location>
</feature>
<reference evidence="2" key="2">
    <citation type="journal article" date="2014" name="PLoS ONE">
        <title>Genome and Transcriptome Analysis of the Fungal Pathogen Fusarium oxysporum f. sp. cubense Causing Banana Vascular Wilt Disease.</title>
        <authorList>
            <person name="Guo L."/>
            <person name="Han L."/>
            <person name="Yang L."/>
            <person name="Zeng H."/>
            <person name="Fan D."/>
            <person name="Zhu Y."/>
            <person name="Feng Y."/>
            <person name="Wang G."/>
            <person name="Peng C."/>
            <person name="Jiang X."/>
            <person name="Zhou D."/>
            <person name="Ni P."/>
            <person name="Liang C."/>
            <person name="Liu L."/>
            <person name="Wang J."/>
            <person name="Mao C."/>
            <person name="Fang X."/>
            <person name="Peng M."/>
            <person name="Huang J."/>
        </authorList>
    </citation>
    <scope>NUCLEOTIDE SEQUENCE [LARGE SCALE GENOMIC DNA]</scope>
    <source>
        <strain evidence="2">race 4</strain>
    </source>
</reference>
<dbReference type="HOGENOM" id="CLU_3055944_0_0_1"/>
<protein>
    <submittedName>
        <fullName evidence="1">Uncharacterized protein</fullName>
    </submittedName>
</protein>
<dbReference type="Proteomes" id="UP000016929">
    <property type="component" value="Unassembled WGS sequence"/>
</dbReference>
<evidence type="ECO:0000313" key="1">
    <source>
        <dbReference type="EMBL" id="EMT73272.1"/>
    </source>
</evidence>
<evidence type="ECO:0000313" key="2">
    <source>
        <dbReference type="Proteomes" id="UP000016929"/>
    </source>
</evidence>
<keyword evidence="2" id="KW-1185">Reference proteome</keyword>